<dbReference type="Pfam" id="PF09423">
    <property type="entry name" value="PhoD"/>
    <property type="match status" value="1"/>
</dbReference>
<keyword evidence="6" id="KW-1185">Reference proteome</keyword>
<dbReference type="Gene3D" id="2.60.40.380">
    <property type="entry name" value="Purple acid phosphatase-like, N-terminal"/>
    <property type="match status" value="1"/>
</dbReference>
<dbReference type="InterPro" id="IPR029052">
    <property type="entry name" value="Metallo-depent_PP-like"/>
</dbReference>
<dbReference type="InterPro" id="IPR018946">
    <property type="entry name" value="PhoD-like_MPP"/>
</dbReference>
<dbReference type="InterPro" id="IPR052900">
    <property type="entry name" value="Phospholipid_Metab_Enz"/>
</dbReference>
<feature type="domain" description="Phospholipase D N-terminal" evidence="4">
    <location>
        <begin position="22"/>
        <end position="116"/>
    </location>
</feature>
<dbReference type="AlphaFoldDB" id="A0A0M0K0F1"/>
<evidence type="ECO:0000256" key="2">
    <source>
        <dbReference type="SAM" id="Phobius"/>
    </source>
</evidence>
<dbReference type="OrthoDB" id="44589at2759"/>
<feature type="compositionally biased region" description="Low complexity" evidence="1">
    <location>
        <begin position="717"/>
        <end position="727"/>
    </location>
</feature>
<evidence type="ECO:0000313" key="5">
    <source>
        <dbReference type="EMBL" id="KOO32366.1"/>
    </source>
</evidence>
<dbReference type="Gene3D" id="3.60.21.70">
    <property type="entry name" value="PhoD-like phosphatase"/>
    <property type="match status" value="1"/>
</dbReference>
<dbReference type="EMBL" id="JWZX01001790">
    <property type="protein sequence ID" value="KOO32366.1"/>
    <property type="molecule type" value="Genomic_DNA"/>
</dbReference>
<evidence type="ECO:0000256" key="1">
    <source>
        <dbReference type="SAM" id="MobiDB-lite"/>
    </source>
</evidence>
<feature type="region of interest" description="Disordered" evidence="1">
    <location>
        <begin position="715"/>
        <end position="735"/>
    </location>
</feature>
<dbReference type="PANTHER" id="PTHR43606:SF2">
    <property type="entry name" value="ALKALINE PHOSPHATASE FAMILY PROTEIN (AFU_ORTHOLOGUE AFUA_5G03860)"/>
    <property type="match status" value="1"/>
</dbReference>
<dbReference type="InterPro" id="IPR038607">
    <property type="entry name" value="PhoD-like_sf"/>
</dbReference>
<dbReference type="CDD" id="cd07389">
    <property type="entry name" value="MPP_PhoD"/>
    <property type="match status" value="1"/>
</dbReference>
<evidence type="ECO:0000259" key="4">
    <source>
        <dbReference type="Pfam" id="PF16655"/>
    </source>
</evidence>
<dbReference type="Pfam" id="PF16655">
    <property type="entry name" value="PhoD_N"/>
    <property type="match status" value="1"/>
</dbReference>
<dbReference type="SUPFAM" id="SSF56300">
    <property type="entry name" value="Metallo-dependent phosphatases"/>
    <property type="match status" value="1"/>
</dbReference>
<comment type="caution">
    <text evidence="5">The sequence shown here is derived from an EMBL/GenBank/DDBJ whole genome shotgun (WGS) entry which is preliminary data.</text>
</comment>
<protein>
    <submittedName>
        <fullName evidence="5">Alkaline phosphatase</fullName>
    </submittedName>
</protein>
<dbReference type="Proteomes" id="UP000037460">
    <property type="component" value="Unassembled WGS sequence"/>
</dbReference>
<proteinExistence type="predicted"/>
<keyword evidence="2" id="KW-0812">Transmembrane</keyword>
<evidence type="ECO:0000313" key="6">
    <source>
        <dbReference type="Proteomes" id="UP000037460"/>
    </source>
</evidence>
<name>A0A0M0K0F1_9EUKA</name>
<gene>
    <name evidence="5" type="ORF">Ctob_013764</name>
</gene>
<keyword evidence="2" id="KW-1133">Transmembrane helix</keyword>
<reference evidence="6" key="1">
    <citation type="journal article" date="2015" name="PLoS Genet.">
        <title>Genome Sequence and Transcriptome Analyses of Chrysochromulina tobin: Metabolic Tools for Enhanced Algal Fitness in the Prominent Order Prymnesiales (Haptophyceae).</title>
        <authorList>
            <person name="Hovde B.T."/>
            <person name="Deodato C.R."/>
            <person name="Hunsperger H.M."/>
            <person name="Ryken S.A."/>
            <person name="Yost W."/>
            <person name="Jha R.K."/>
            <person name="Patterson J."/>
            <person name="Monnat R.J. Jr."/>
            <person name="Barlow S.B."/>
            <person name="Starkenburg S.R."/>
            <person name="Cattolico R.A."/>
        </authorList>
    </citation>
    <scope>NUCLEOTIDE SEQUENCE</scope>
    <source>
        <strain evidence="6">CCMP291</strain>
    </source>
</reference>
<dbReference type="InterPro" id="IPR032093">
    <property type="entry name" value="PhoD_N"/>
</dbReference>
<keyword evidence="2" id="KW-0472">Membrane</keyword>
<organism evidence="5 6">
    <name type="scientific">Chrysochromulina tobinii</name>
    <dbReference type="NCBI Taxonomy" id="1460289"/>
    <lineage>
        <taxon>Eukaryota</taxon>
        <taxon>Haptista</taxon>
        <taxon>Haptophyta</taxon>
        <taxon>Prymnesiophyceae</taxon>
        <taxon>Prymnesiales</taxon>
        <taxon>Chrysochromulinaceae</taxon>
        <taxon>Chrysochromulina</taxon>
    </lineage>
</organism>
<feature type="transmembrane region" description="Helical" evidence="2">
    <location>
        <begin position="678"/>
        <end position="697"/>
    </location>
</feature>
<accession>A0A0M0K0F1</accession>
<dbReference type="PANTHER" id="PTHR43606">
    <property type="entry name" value="PHOSPHATASE, PUTATIVE (AFU_ORTHOLOGUE AFUA_6G08710)-RELATED"/>
    <property type="match status" value="1"/>
</dbReference>
<sequence length="753" mass="81672">MKCCVFLFIGSSAAYYQAHFEHGVASGDPSSDSIVIWTRVTPALSLAEQPAPESLSLEVSWFVWFETDNTLVQTGVFTTNGTRDWTVKHIVCGLVHSTPYLYNFTIGAAASPTGRFSLPPPAGVHLDSLHYAVFSCSSWAWGYFNAFGAAARRSAVRRRLDFWLHVGDYFYEDGQEQPYPRADQAVRWTGLQPATETLTLRDYRLRHALTRTDVDLQAISEAAPLIAVWDDHEITNDPWVGGAQAHNPENGEGDWWVRKRAAVKAYHEWMPTRIEPPPACTTNAASVAASAAEISMCTGTHEGERIYRQFRFGTLAALFMLETRLLARAEQAFDGWTAAAQVAAIVAAHGPADWTSMPLVLDQLATLNASWHAARVSAGREMLGPQQLTWLRDGIANASADAVTWQMIGQQVIVQPRNPCDLQLAVERAPTTALRHEWAATLANLTAADYATRTVRYWDGSASMENRLGERRAVGRTEHERAKALLAMAQFGLNADFDSWDGYPAARDRFVDVLQTIPGGRAAVYAGDSHAAWAGHLVSPANGRHAALEFDGTSVSSSGPDTWMAFLPPPLLEAAYVSATAHLDYADTNQRGWMEVSVTHQTHSVAFLTVSTVGSRDHYTVGCDAAFEQLASEPHVLRRVACPPTSADGGEGGAGAAVGAGDVSTAPCDSHGGSAGPLVLTALTGVLVGVGGTMVLLRQQRLTTARSIMNQHQVEFSSHSHSTSAASHGDEWGDVGEIGELHHEKRKADERLH</sequence>
<feature type="domain" description="PhoD-like phosphatase metallophosphatase" evidence="3">
    <location>
        <begin position="132"/>
        <end position="605"/>
    </location>
</feature>
<evidence type="ECO:0000259" key="3">
    <source>
        <dbReference type="Pfam" id="PF09423"/>
    </source>
</evidence>